<name>A0A819XDI1_9BILA</name>
<gene>
    <name evidence="1" type="ORF">JBS370_LOCUS33408</name>
</gene>
<evidence type="ECO:0000313" key="2">
    <source>
        <dbReference type="Proteomes" id="UP000663836"/>
    </source>
</evidence>
<accession>A0A819XDI1</accession>
<dbReference type="Proteomes" id="UP000663836">
    <property type="component" value="Unassembled WGS sequence"/>
</dbReference>
<reference evidence="1" key="1">
    <citation type="submission" date="2021-02" db="EMBL/GenBank/DDBJ databases">
        <authorList>
            <person name="Nowell W R."/>
        </authorList>
    </citation>
    <scope>NUCLEOTIDE SEQUENCE</scope>
</reference>
<proteinExistence type="predicted"/>
<sequence length="432" mass="50552">MLLTYHPIIDCEHGRYLLLNNASNSQTSDGTGSRLLWYLGVLNVAYKLNLTLVHTDWIAAHVNDEKNVDREKFWQFFDWQIPSSAYHACPQNSSIKRNVFKYDLIRNQTFDQYHIGKQPFTIKPYFKTKFNNFIDNLSQRNSGFTFYSSRTFTITSSLMEIGVVFEIQWWLQHRKSYNKRTGIWSSIPISSNYQLIDYFQYIKSNTKKINTSRNIGFFKPIQCSSINIHDILFIGVHIRLGDVVKRDNQSRIISSDLRRYIANSAYASLLISVIKILPIQMRKKYLITIYSEGATGDFHDILIDLKNALPESRCHVSFLLNGRTSAAFNSLVRDDILIGSLSTFSLASGIFNSRQLKLGPYHNRARAHGMRNYLSLRLDRNHTKFQITEKERKLIKQRIEYVWKQKQAQQKSSIPLWLDNYSMDYPEEFMLI</sequence>
<evidence type="ECO:0000313" key="1">
    <source>
        <dbReference type="EMBL" id="CAF4139254.1"/>
    </source>
</evidence>
<dbReference type="EMBL" id="CAJOBD010009654">
    <property type="protein sequence ID" value="CAF4139254.1"/>
    <property type="molecule type" value="Genomic_DNA"/>
</dbReference>
<organism evidence="1 2">
    <name type="scientific">Rotaria sordida</name>
    <dbReference type="NCBI Taxonomy" id="392033"/>
    <lineage>
        <taxon>Eukaryota</taxon>
        <taxon>Metazoa</taxon>
        <taxon>Spiralia</taxon>
        <taxon>Gnathifera</taxon>
        <taxon>Rotifera</taxon>
        <taxon>Eurotatoria</taxon>
        <taxon>Bdelloidea</taxon>
        <taxon>Philodinida</taxon>
        <taxon>Philodinidae</taxon>
        <taxon>Rotaria</taxon>
    </lineage>
</organism>
<protein>
    <submittedName>
        <fullName evidence="1">Uncharacterized protein</fullName>
    </submittedName>
</protein>
<comment type="caution">
    <text evidence="1">The sequence shown here is derived from an EMBL/GenBank/DDBJ whole genome shotgun (WGS) entry which is preliminary data.</text>
</comment>
<dbReference type="AlphaFoldDB" id="A0A819XDI1"/>